<dbReference type="HOGENOM" id="CLU_051492_1_0_10"/>
<dbReference type="Proteomes" id="UP000002725">
    <property type="component" value="Plasmid pPAES01"/>
</dbReference>
<accession>B4S9R5</accession>
<dbReference type="KEGG" id="paa:Paes_2404"/>
<protein>
    <submittedName>
        <fullName evidence="1">Plasmid encoded RepA protein</fullName>
    </submittedName>
</protein>
<dbReference type="InterPro" id="IPR006881">
    <property type="entry name" value="RepA_C"/>
</dbReference>
<keyword evidence="1" id="KW-0614">Plasmid</keyword>
<dbReference type="EMBL" id="CP001109">
    <property type="protein sequence ID" value="ACF47392.1"/>
    <property type="molecule type" value="Genomic_DNA"/>
</dbReference>
<name>B4S9R5_PROA2</name>
<keyword evidence="2" id="KW-1185">Reference proteome</keyword>
<geneLocation type="plasmid" evidence="1 2">
    <name>pPAES01</name>
</geneLocation>
<reference evidence="1" key="1">
    <citation type="submission" date="2008-06" db="EMBL/GenBank/DDBJ databases">
        <title>Complete sequence of plasmid of Prosthecochloris aestuarii DSM 271.</title>
        <authorList>
            <consortium name="US DOE Joint Genome Institute"/>
            <person name="Lucas S."/>
            <person name="Copeland A."/>
            <person name="Lapidus A."/>
            <person name="Glavina del Rio T."/>
            <person name="Dalin E."/>
            <person name="Tice H."/>
            <person name="Bruce D."/>
            <person name="Goodwin L."/>
            <person name="Pitluck S."/>
            <person name="Schmutz J."/>
            <person name="Larimer F."/>
            <person name="Land M."/>
            <person name="Hauser L."/>
            <person name="Kyrpides N."/>
            <person name="Anderson I."/>
            <person name="Liu Z."/>
            <person name="Li T."/>
            <person name="Zhao F."/>
            <person name="Overmann J."/>
            <person name="Bryant D.A."/>
            <person name="Richardson P."/>
        </authorList>
    </citation>
    <scope>NUCLEOTIDE SEQUENCE [LARGE SCALE GENOMIC DNA]</scope>
    <source>
        <strain evidence="1">DSM 271</strain>
        <plasmid evidence="1">pPAES01</plasmid>
    </source>
</reference>
<organism evidence="1 2">
    <name type="scientific">Prosthecochloris aestuarii (strain DSM 271 / SK 413)</name>
    <dbReference type="NCBI Taxonomy" id="290512"/>
    <lineage>
        <taxon>Bacteria</taxon>
        <taxon>Pseudomonadati</taxon>
        <taxon>Chlorobiota</taxon>
        <taxon>Chlorobiia</taxon>
        <taxon>Chlorobiales</taxon>
        <taxon>Chlorobiaceae</taxon>
        <taxon>Prosthecochloris</taxon>
    </lineage>
</organism>
<evidence type="ECO:0000313" key="1">
    <source>
        <dbReference type="EMBL" id="ACF47392.1"/>
    </source>
</evidence>
<dbReference type="eggNOG" id="ENOG502ZB3T">
    <property type="taxonomic scope" value="Bacteria"/>
</dbReference>
<evidence type="ECO:0000313" key="2">
    <source>
        <dbReference type="Proteomes" id="UP000002725"/>
    </source>
</evidence>
<dbReference type="Pfam" id="PF04796">
    <property type="entry name" value="RepA_C"/>
    <property type="match status" value="1"/>
</dbReference>
<dbReference type="AlphaFoldDB" id="B4S9R5"/>
<sequence length="274" mass="30953">MEIEAESAKEAGTISYMARSMVMATLPHRAVKGSEFVRKNGAYTLSLLSPSNVGLPYGSLPRLLISWVTTEAVRTKERELILGDTLSEFMRELDIVPTGGRWGSITRLKNQMKRLFASSVRATFDDGDSFAVGSVNIVDAANLWWDPKDPKQTTMWKSSLLLGEKFFREIIDSPVPIDMRALKALRQSPMALDIYTFLTYRMSYLSKPTVIPWESLQAQMGAEFSPTSEGARNFKKKFLMHLKRVKLIYNELDVNDQKAGLLLKPSRTHVLKLK</sequence>
<proteinExistence type="predicted"/>
<gene>
    <name evidence="1" type="ordered locus">Paes_2404</name>
</gene>